<dbReference type="OrthoDB" id="9797191at2"/>
<organism evidence="1 2">
    <name type="scientific">Apibacter muscae</name>
    <dbReference type="NCBI Taxonomy" id="2509004"/>
    <lineage>
        <taxon>Bacteria</taxon>
        <taxon>Pseudomonadati</taxon>
        <taxon>Bacteroidota</taxon>
        <taxon>Flavobacteriia</taxon>
        <taxon>Flavobacteriales</taxon>
        <taxon>Weeksellaceae</taxon>
        <taxon>Apibacter</taxon>
    </lineage>
</organism>
<accession>A0A563DH17</accession>
<evidence type="ECO:0000313" key="1">
    <source>
        <dbReference type="EMBL" id="TWP29124.1"/>
    </source>
</evidence>
<protein>
    <submittedName>
        <fullName evidence="1">Uncharacterized protein</fullName>
    </submittedName>
</protein>
<dbReference type="RefSeq" id="WP_146292155.1">
    <property type="nucleotide sequence ID" value="NZ_SELH01000016.1"/>
</dbReference>
<evidence type="ECO:0000313" key="2">
    <source>
        <dbReference type="Proteomes" id="UP000319499"/>
    </source>
</evidence>
<proteinExistence type="predicted"/>
<dbReference type="AlphaFoldDB" id="A0A563DH17"/>
<sequence length="190" mass="22231">MVEKIEKLIPIETTHLVISQNILRYFIEYNLTGGRTFDVLMYRYPIDILQKKLDGIYDIHQQSNTLNEYRAPNSIIINEDKGLKKARKIVTPHRKISELFFQKSILLNCSINIEKNITLEKGLKVLFPGSSLARKGAFEVRKIVQEFELPLVIKKDAMETKSFWNNVYIEYADSKDIFKNIELIIYPAYI</sequence>
<dbReference type="Proteomes" id="UP000319499">
    <property type="component" value="Unassembled WGS sequence"/>
</dbReference>
<keyword evidence="2" id="KW-1185">Reference proteome</keyword>
<reference evidence="1 2" key="1">
    <citation type="submission" date="2019-02" db="EMBL/GenBank/DDBJ databases">
        <title>Apibacter muscae sp. nov.: a novel member of the house fly microbiota.</title>
        <authorList>
            <person name="Park R."/>
        </authorList>
    </citation>
    <scope>NUCLEOTIDE SEQUENCE [LARGE SCALE GENOMIC DNA]</scope>
    <source>
        <strain evidence="1 2">AL1</strain>
    </source>
</reference>
<comment type="caution">
    <text evidence="1">The sequence shown here is derived from an EMBL/GenBank/DDBJ whole genome shotgun (WGS) entry which is preliminary data.</text>
</comment>
<dbReference type="EMBL" id="SELH01000016">
    <property type="protein sequence ID" value="TWP29124.1"/>
    <property type="molecule type" value="Genomic_DNA"/>
</dbReference>
<name>A0A563DH17_9FLAO</name>
<gene>
    <name evidence="1" type="ORF">ETU09_04595</name>
</gene>